<dbReference type="EMBL" id="JABZGW010000017">
    <property type="protein sequence ID" value="MBF4807256.1"/>
    <property type="molecule type" value="Genomic_DNA"/>
</dbReference>
<organism evidence="1 2">
    <name type="scientific">Lancefieldella rimae</name>
    <dbReference type="NCBI Taxonomy" id="1383"/>
    <lineage>
        <taxon>Bacteria</taxon>
        <taxon>Bacillati</taxon>
        <taxon>Actinomycetota</taxon>
        <taxon>Coriobacteriia</taxon>
        <taxon>Coriobacteriales</taxon>
        <taxon>Atopobiaceae</taxon>
        <taxon>Lancefieldella</taxon>
    </lineage>
</organism>
<reference evidence="1" key="1">
    <citation type="submission" date="2020-04" db="EMBL/GenBank/DDBJ databases">
        <title>Deep metagenomics examines the oral microbiome during advanced dental caries in children, revealing novel taxa and co-occurrences with host molecules.</title>
        <authorList>
            <person name="Baker J.L."/>
            <person name="Morton J.T."/>
            <person name="Dinis M."/>
            <person name="Alvarez R."/>
            <person name="Tran N.C."/>
            <person name="Knight R."/>
            <person name="Edlund A."/>
        </authorList>
    </citation>
    <scope>NUCLEOTIDE SEQUENCE</scope>
    <source>
        <strain evidence="1">JCVI_38_bin.5</strain>
    </source>
</reference>
<gene>
    <name evidence="1" type="ORF">HXK26_00975</name>
</gene>
<evidence type="ECO:0000313" key="1">
    <source>
        <dbReference type="EMBL" id="MBF4807256.1"/>
    </source>
</evidence>
<name>A0A930VVD7_9ACTN</name>
<evidence type="ECO:0000313" key="2">
    <source>
        <dbReference type="Proteomes" id="UP000698335"/>
    </source>
</evidence>
<accession>A0A930VVD7</accession>
<protein>
    <submittedName>
        <fullName evidence="1">Uncharacterized protein</fullName>
    </submittedName>
</protein>
<proteinExistence type="predicted"/>
<dbReference type="Proteomes" id="UP000698335">
    <property type="component" value="Unassembled WGS sequence"/>
</dbReference>
<sequence>MIFSSMEFMVKWVSETLKVPCSTRVPRDTPNTFTQIDRTGGTMDYPHDSPEYTVSIWAKSEAECEQLAHELAIALKLTPPTDKHINQVDVPNVFSYGVQDGGYTTWQVTFQMQINIKNEEV</sequence>
<dbReference type="AlphaFoldDB" id="A0A930VVD7"/>
<comment type="caution">
    <text evidence="1">The sequence shown here is derived from an EMBL/GenBank/DDBJ whole genome shotgun (WGS) entry which is preliminary data.</text>
</comment>